<evidence type="ECO:0000313" key="3">
    <source>
        <dbReference type="Proteomes" id="UP001064489"/>
    </source>
</evidence>
<evidence type="ECO:0000313" key="2">
    <source>
        <dbReference type="EMBL" id="KAI9194290.1"/>
    </source>
</evidence>
<dbReference type="Proteomes" id="UP001064489">
    <property type="component" value="Chromosome 1"/>
</dbReference>
<keyword evidence="3" id="KW-1185">Reference proteome</keyword>
<accession>A0AAD5NZE2</accession>
<comment type="caution">
    <text evidence="2">The sequence shown here is derived from an EMBL/GenBank/DDBJ whole genome shotgun (WGS) entry which is preliminary data.</text>
</comment>
<sequence length="155" mass="17140">MINRFHRRSGWGLPLDFLNLEALAAFSLKGERAVGRVESLAGRLVRDLAGVKETEEGYEETRGAEEEIPLMRSKKSRANEIDVVPIEKVQEDTTPAILIVGEKVSTTIPYKDSSVAPPRVDLVPQAPKPDSSNPTKYSTEEELIALTNESNSKSY</sequence>
<organism evidence="2 3">
    <name type="scientific">Acer negundo</name>
    <name type="common">Box elder</name>
    <dbReference type="NCBI Taxonomy" id="4023"/>
    <lineage>
        <taxon>Eukaryota</taxon>
        <taxon>Viridiplantae</taxon>
        <taxon>Streptophyta</taxon>
        <taxon>Embryophyta</taxon>
        <taxon>Tracheophyta</taxon>
        <taxon>Spermatophyta</taxon>
        <taxon>Magnoliopsida</taxon>
        <taxon>eudicotyledons</taxon>
        <taxon>Gunneridae</taxon>
        <taxon>Pentapetalae</taxon>
        <taxon>rosids</taxon>
        <taxon>malvids</taxon>
        <taxon>Sapindales</taxon>
        <taxon>Sapindaceae</taxon>
        <taxon>Hippocastanoideae</taxon>
        <taxon>Acereae</taxon>
        <taxon>Acer</taxon>
    </lineage>
</organism>
<gene>
    <name evidence="2" type="ORF">LWI28_004841</name>
</gene>
<evidence type="ECO:0000256" key="1">
    <source>
        <dbReference type="SAM" id="MobiDB-lite"/>
    </source>
</evidence>
<reference evidence="2" key="1">
    <citation type="journal article" date="2022" name="Plant J.">
        <title>Strategies of tolerance reflected in two North American maple genomes.</title>
        <authorList>
            <person name="McEvoy S.L."/>
            <person name="Sezen U.U."/>
            <person name="Trouern-Trend A."/>
            <person name="McMahon S.M."/>
            <person name="Schaberg P.G."/>
            <person name="Yang J."/>
            <person name="Wegrzyn J.L."/>
            <person name="Swenson N.G."/>
        </authorList>
    </citation>
    <scope>NUCLEOTIDE SEQUENCE</scope>
    <source>
        <strain evidence="2">91603</strain>
    </source>
</reference>
<dbReference type="AlphaFoldDB" id="A0AAD5NZE2"/>
<feature type="region of interest" description="Disordered" evidence="1">
    <location>
        <begin position="109"/>
        <end position="155"/>
    </location>
</feature>
<name>A0AAD5NZE2_ACENE</name>
<protein>
    <submittedName>
        <fullName evidence="2">Uncharacterized protein</fullName>
    </submittedName>
</protein>
<dbReference type="EMBL" id="JAJSOW010000003">
    <property type="protein sequence ID" value="KAI9194290.1"/>
    <property type="molecule type" value="Genomic_DNA"/>
</dbReference>
<proteinExistence type="predicted"/>
<reference evidence="2" key="2">
    <citation type="submission" date="2023-02" db="EMBL/GenBank/DDBJ databases">
        <authorList>
            <person name="Swenson N.G."/>
            <person name="Wegrzyn J.L."/>
            <person name="Mcevoy S.L."/>
        </authorList>
    </citation>
    <scope>NUCLEOTIDE SEQUENCE</scope>
    <source>
        <strain evidence="2">91603</strain>
        <tissue evidence="2">Leaf</tissue>
    </source>
</reference>